<dbReference type="EMBL" id="AP017895">
    <property type="protein sequence ID" value="BAV87122.1"/>
    <property type="molecule type" value="Genomic_DNA"/>
</dbReference>
<evidence type="ECO:0000313" key="2">
    <source>
        <dbReference type="Proteomes" id="UP000250241"/>
    </source>
</evidence>
<proteinExistence type="predicted"/>
<evidence type="ECO:0000313" key="1">
    <source>
        <dbReference type="EMBL" id="BAV87122.1"/>
    </source>
</evidence>
<dbReference type="AlphaFoldDB" id="A0A2Z5QXG0"/>
<sequence length="41" mass="4655">MVFITTTMGYFAAVITLQPALLEQEKFPGRPQNRFNVTLPL</sequence>
<keyword evidence="2" id="KW-1185">Reference proteome</keyword>
<dbReference type="KEGG" id="raj:RA11412_0823"/>
<dbReference type="Proteomes" id="UP000250241">
    <property type="component" value="Chromosome"/>
</dbReference>
<protein>
    <submittedName>
        <fullName evidence="1">Dipeptide transport system permease protein DppB</fullName>
    </submittedName>
</protein>
<gene>
    <name evidence="1" type="ORF">RA11412_0823</name>
</gene>
<reference evidence="1 2" key="1">
    <citation type="submission" date="2016-10" db="EMBL/GenBank/DDBJ databases">
        <title>Genome sequence of Rothia aeria strain JCM11412.</title>
        <authorList>
            <person name="Nambu T."/>
        </authorList>
    </citation>
    <scope>NUCLEOTIDE SEQUENCE [LARGE SCALE GENOMIC DNA]</scope>
    <source>
        <strain evidence="1 2">JCM 11412</strain>
    </source>
</reference>
<name>A0A2Z5QXG0_9MICC</name>
<accession>A0A2Z5QXG0</accession>
<organism evidence="1 2">
    <name type="scientific">Rothia aeria</name>
    <dbReference type="NCBI Taxonomy" id="172042"/>
    <lineage>
        <taxon>Bacteria</taxon>
        <taxon>Bacillati</taxon>
        <taxon>Actinomycetota</taxon>
        <taxon>Actinomycetes</taxon>
        <taxon>Micrococcales</taxon>
        <taxon>Micrococcaceae</taxon>
        <taxon>Rothia</taxon>
    </lineage>
</organism>